<dbReference type="STRING" id="1088818.A0A2I0BC55"/>
<evidence type="ECO:0000313" key="3">
    <source>
        <dbReference type="Proteomes" id="UP000236161"/>
    </source>
</evidence>
<dbReference type="GO" id="GO:0016301">
    <property type="term" value="F:kinase activity"/>
    <property type="evidence" value="ECO:0007669"/>
    <property type="project" value="UniProtKB-KW"/>
</dbReference>
<proteinExistence type="predicted"/>
<accession>A0A2I0BC55</accession>
<dbReference type="PANTHER" id="PTHR33929:SF1">
    <property type="entry name" value="MEMBRANE-ASSOCIATED KINASE REGULATOR 2-RELATED"/>
    <property type="match status" value="1"/>
</dbReference>
<keyword evidence="2" id="KW-0418">Kinase</keyword>
<sequence length="258" mass="28042">MKLLSLLRPTRTGDGNGTAILSGPSDDDGPFIDLEFPMFIEPPKGDGSQGERDLSTLGSPSISSLIFSSPAADPISKTHFPAALLKPATKLRIFVFKPSSGRRPKCAAARSKFFVKFVKQDAGGLLRQISKIIPFHVKDFKQRFSGSAEAPDPAPSRNPLSGGQTKKENQEKSPAPTVASFPSRFRVMPERLKKSRSAPSAVAAVASPPPAMTARRDFSLLQEDDGIQSAIAHCKRSFHAERGQLPHHEPKIPRHFRV</sequence>
<feature type="region of interest" description="Disordered" evidence="1">
    <location>
        <begin position="145"/>
        <end position="184"/>
    </location>
</feature>
<dbReference type="Proteomes" id="UP000236161">
    <property type="component" value="Unassembled WGS sequence"/>
</dbReference>
<organism evidence="2 3">
    <name type="scientific">Apostasia shenzhenica</name>
    <dbReference type="NCBI Taxonomy" id="1088818"/>
    <lineage>
        <taxon>Eukaryota</taxon>
        <taxon>Viridiplantae</taxon>
        <taxon>Streptophyta</taxon>
        <taxon>Embryophyta</taxon>
        <taxon>Tracheophyta</taxon>
        <taxon>Spermatophyta</taxon>
        <taxon>Magnoliopsida</taxon>
        <taxon>Liliopsida</taxon>
        <taxon>Asparagales</taxon>
        <taxon>Orchidaceae</taxon>
        <taxon>Apostasioideae</taxon>
        <taxon>Apostasia</taxon>
    </lineage>
</organism>
<dbReference type="EMBL" id="KZ451895">
    <property type="protein sequence ID" value="PKA65375.1"/>
    <property type="molecule type" value="Genomic_DNA"/>
</dbReference>
<name>A0A2I0BC55_9ASPA</name>
<dbReference type="GO" id="GO:0005886">
    <property type="term" value="C:plasma membrane"/>
    <property type="evidence" value="ECO:0007669"/>
    <property type="project" value="InterPro"/>
</dbReference>
<evidence type="ECO:0000313" key="2">
    <source>
        <dbReference type="EMBL" id="PKA65375.1"/>
    </source>
</evidence>
<dbReference type="AlphaFoldDB" id="A0A2I0BC55"/>
<dbReference type="PANTHER" id="PTHR33929">
    <property type="entry name" value="MEMBRANE-ASSOCIATED KINASE REGULATOR 2-RELATED"/>
    <property type="match status" value="1"/>
</dbReference>
<keyword evidence="3" id="KW-1185">Reference proteome</keyword>
<keyword evidence="2" id="KW-0808">Transferase</keyword>
<gene>
    <name evidence="2" type="primary">MAKR5</name>
    <name evidence="2" type="ORF">AXF42_Ash005709</name>
</gene>
<protein>
    <submittedName>
        <fullName evidence="2">Putative membrane-associated kinase regulator 5</fullName>
    </submittedName>
</protein>
<dbReference type="OrthoDB" id="689803at2759"/>
<dbReference type="InterPro" id="IPR039619">
    <property type="entry name" value="MAKR2/5"/>
</dbReference>
<reference evidence="2 3" key="1">
    <citation type="journal article" date="2017" name="Nature">
        <title>The Apostasia genome and the evolution of orchids.</title>
        <authorList>
            <person name="Zhang G.Q."/>
            <person name="Liu K.W."/>
            <person name="Li Z."/>
            <person name="Lohaus R."/>
            <person name="Hsiao Y.Y."/>
            <person name="Niu S.C."/>
            <person name="Wang J.Y."/>
            <person name="Lin Y.C."/>
            <person name="Xu Q."/>
            <person name="Chen L.J."/>
            <person name="Yoshida K."/>
            <person name="Fujiwara S."/>
            <person name="Wang Z.W."/>
            <person name="Zhang Y.Q."/>
            <person name="Mitsuda N."/>
            <person name="Wang M."/>
            <person name="Liu G.H."/>
            <person name="Pecoraro L."/>
            <person name="Huang H.X."/>
            <person name="Xiao X.J."/>
            <person name="Lin M."/>
            <person name="Wu X.Y."/>
            <person name="Wu W.L."/>
            <person name="Chen Y.Y."/>
            <person name="Chang S.B."/>
            <person name="Sakamoto S."/>
            <person name="Ohme-Takagi M."/>
            <person name="Yagi M."/>
            <person name="Zeng S.J."/>
            <person name="Shen C.Y."/>
            <person name="Yeh C.M."/>
            <person name="Luo Y.B."/>
            <person name="Tsai W.C."/>
            <person name="Van de Peer Y."/>
            <person name="Liu Z.J."/>
        </authorList>
    </citation>
    <scope>NUCLEOTIDE SEQUENCE [LARGE SCALE GENOMIC DNA]</scope>
    <source>
        <strain evidence="3">cv. Shenzhen</strain>
        <tissue evidence="2">Stem</tissue>
    </source>
</reference>
<evidence type="ECO:0000256" key="1">
    <source>
        <dbReference type="SAM" id="MobiDB-lite"/>
    </source>
</evidence>
<feature type="region of interest" description="Disordered" evidence="1">
    <location>
        <begin position="1"/>
        <end position="24"/>
    </location>
</feature>